<keyword evidence="1" id="KW-0175">Coiled coil</keyword>
<gene>
    <name evidence="2" type="ORF">R1flu_014347</name>
</gene>
<evidence type="ECO:0000313" key="3">
    <source>
        <dbReference type="Proteomes" id="UP001605036"/>
    </source>
</evidence>
<evidence type="ECO:0000313" key="2">
    <source>
        <dbReference type="EMBL" id="KAL2629661.1"/>
    </source>
</evidence>
<dbReference type="EMBL" id="JBHFFA010000004">
    <property type="protein sequence ID" value="KAL2629661.1"/>
    <property type="molecule type" value="Genomic_DNA"/>
</dbReference>
<comment type="caution">
    <text evidence="2">The sequence shown here is derived from an EMBL/GenBank/DDBJ whole genome shotgun (WGS) entry which is preliminary data.</text>
</comment>
<proteinExistence type="predicted"/>
<reference evidence="2 3" key="1">
    <citation type="submission" date="2024-09" db="EMBL/GenBank/DDBJ databases">
        <title>Chromosome-scale assembly of Riccia fluitans.</title>
        <authorList>
            <person name="Paukszto L."/>
            <person name="Sawicki J."/>
            <person name="Karawczyk K."/>
            <person name="Piernik-Szablinska J."/>
            <person name="Szczecinska M."/>
            <person name="Mazdziarz M."/>
        </authorList>
    </citation>
    <scope>NUCLEOTIDE SEQUENCE [LARGE SCALE GENOMIC DNA]</scope>
    <source>
        <strain evidence="2">Rf_01</strain>
        <tissue evidence="2">Aerial parts of the thallus</tissue>
    </source>
</reference>
<keyword evidence="3" id="KW-1185">Reference proteome</keyword>
<organism evidence="2 3">
    <name type="scientific">Riccia fluitans</name>
    <dbReference type="NCBI Taxonomy" id="41844"/>
    <lineage>
        <taxon>Eukaryota</taxon>
        <taxon>Viridiplantae</taxon>
        <taxon>Streptophyta</taxon>
        <taxon>Embryophyta</taxon>
        <taxon>Marchantiophyta</taxon>
        <taxon>Marchantiopsida</taxon>
        <taxon>Marchantiidae</taxon>
        <taxon>Marchantiales</taxon>
        <taxon>Ricciaceae</taxon>
        <taxon>Riccia</taxon>
    </lineage>
</organism>
<accession>A0ABD1YG84</accession>
<evidence type="ECO:0000256" key="1">
    <source>
        <dbReference type="SAM" id="Coils"/>
    </source>
</evidence>
<name>A0ABD1YG84_9MARC</name>
<dbReference type="AlphaFoldDB" id="A0ABD1YG84"/>
<feature type="coiled-coil region" evidence="1">
    <location>
        <begin position="47"/>
        <end position="74"/>
    </location>
</feature>
<protein>
    <submittedName>
        <fullName evidence="2">Uncharacterized protein</fullName>
    </submittedName>
</protein>
<sequence length="98" mass="10847">MGEDEISNQDFEWVTTATSGRAARSEATKAAGIKSSQTLSTQADGVMGQLKARLKSLEADRQTMQETISSLKADNDEKQLLSELTHQLLEFRGMDQKR</sequence>
<dbReference type="Proteomes" id="UP001605036">
    <property type="component" value="Unassembled WGS sequence"/>
</dbReference>